<accession>A0A0W8FAW5</accession>
<dbReference type="SMART" id="SM00917">
    <property type="entry name" value="LeuA_dimer"/>
    <property type="match status" value="1"/>
</dbReference>
<dbReference type="EMBL" id="LNQE01001437">
    <property type="protein sequence ID" value="KUG17507.1"/>
    <property type="molecule type" value="Genomic_DNA"/>
</dbReference>
<dbReference type="SUPFAM" id="SSF110921">
    <property type="entry name" value="2-isopropylmalate synthase LeuA, allosteric (dimerisation) domain"/>
    <property type="match status" value="1"/>
</dbReference>
<protein>
    <submittedName>
        <fullName evidence="3">(R)-citramalate synthase</fullName>
        <ecNumber evidence="3">2.3.1.182</ecNumber>
    </submittedName>
</protein>
<keyword evidence="3" id="KW-0012">Acyltransferase</keyword>
<dbReference type="AlphaFoldDB" id="A0A0W8FAW5"/>
<sequence>MVAGNTVTPTASVKILLAGNERLEAGVGVGPVDAAINAIRRAISGVADVRLDEYHVDAVTGGTNALVEVWVTMAMADRKITARGAGADIIMASVEAVLNGINRLMRLEEEEIARCRKA</sequence>
<proteinExistence type="predicted"/>
<dbReference type="InterPro" id="IPR013709">
    <property type="entry name" value="2-isopropylmalate_synth_dimer"/>
</dbReference>
<evidence type="ECO:0000313" key="3">
    <source>
        <dbReference type="EMBL" id="KUG17507.1"/>
    </source>
</evidence>
<comment type="caution">
    <text evidence="3">The sequence shown here is derived from an EMBL/GenBank/DDBJ whole genome shotgun (WGS) entry which is preliminary data.</text>
</comment>
<feature type="domain" description="2-isopropylmalate synthase LeuA allosteric (dimerisation)" evidence="2">
    <location>
        <begin position="6"/>
        <end position="105"/>
    </location>
</feature>
<keyword evidence="1 3" id="KW-0808">Transferase</keyword>
<dbReference type="EC" id="2.3.1.182" evidence="3"/>
<dbReference type="GO" id="GO:0003852">
    <property type="term" value="F:2-isopropylmalate synthase activity"/>
    <property type="evidence" value="ECO:0007669"/>
    <property type="project" value="InterPro"/>
</dbReference>
<name>A0A0W8FAW5_9ZZZZ</name>
<dbReference type="Gene3D" id="3.30.160.270">
    <property type="match status" value="1"/>
</dbReference>
<dbReference type="Pfam" id="PF08502">
    <property type="entry name" value="LeuA_dimer"/>
    <property type="match status" value="1"/>
</dbReference>
<dbReference type="GO" id="GO:0009098">
    <property type="term" value="P:L-leucine biosynthetic process"/>
    <property type="evidence" value="ECO:0007669"/>
    <property type="project" value="InterPro"/>
</dbReference>
<evidence type="ECO:0000259" key="2">
    <source>
        <dbReference type="SMART" id="SM00917"/>
    </source>
</evidence>
<dbReference type="InterPro" id="IPR036230">
    <property type="entry name" value="LeuA_allosteric_dom_sf"/>
</dbReference>
<gene>
    <name evidence="3" type="ORF">ASZ90_012826</name>
</gene>
<evidence type="ECO:0000256" key="1">
    <source>
        <dbReference type="ARBA" id="ARBA00022679"/>
    </source>
</evidence>
<organism evidence="3">
    <name type="scientific">hydrocarbon metagenome</name>
    <dbReference type="NCBI Taxonomy" id="938273"/>
    <lineage>
        <taxon>unclassified sequences</taxon>
        <taxon>metagenomes</taxon>
        <taxon>ecological metagenomes</taxon>
    </lineage>
</organism>
<reference evidence="3" key="1">
    <citation type="journal article" date="2015" name="Proc. Natl. Acad. Sci. U.S.A.">
        <title>Networks of energetic and metabolic interactions define dynamics in microbial communities.</title>
        <authorList>
            <person name="Embree M."/>
            <person name="Liu J.K."/>
            <person name="Al-Bassam M.M."/>
            <person name="Zengler K."/>
        </authorList>
    </citation>
    <scope>NUCLEOTIDE SEQUENCE</scope>
</reference>